<dbReference type="InterPro" id="IPR018300">
    <property type="entry name" value="Aminotrans_IV_CS"/>
</dbReference>
<dbReference type="GO" id="GO:0009099">
    <property type="term" value="P:L-valine biosynthetic process"/>
    <property type="evidence" value="ECO:0007669"/>
    <property type="project" value="TreeGrafter"/>
</dbReference>
<comment type="similarity">
    <text evidence="2 8">Belongs to the class-IV pyridoxal-phosphate-dependent aminotransferase family.</text>
</comment>
<dbReference type="InterPro" id="IPR036038">
    <property type="entry name" value="Aminotransferase-like"/>
</dbReference>
<evidence type="ECO:0000256" key="7">
    <source>
        <dbReference type="ARBA" id="ARBA00023304"/>
    </source>
</evidence>
<dbReference type="InterPro" id="IPR001544">
    <property type="entry name" value="Aminotrans_IV"/>
</dbReference>
<keyword evidence="3 10" id="KW-0032">Aminotransferase</keyword>
<dbReference type="GO" id="GO:0004084">
    <property type="term" value="F:branched-chain-amino-acid transaminase activity"/>
    <property type="evidence" value="ECO:0007669"/>
    <property type="project" value="UniProtKB-EC"/>
</dbReference>
<comment type="catalytic activity">
    <reaction evidence="10">
        <text>L-leucine + 2-oxoglutarate = 4-methyl-2-oxopentanoate + L-glutamate</text>
        <dbReference type="Rhea" id="RHEA:18321"/>
        <dbReference type="ChEBI" id="CHEBI:16810"/>
        <dbReference type="ChEBI" id="CHEBI:17865"/>
        <dbReference type="ChEBI" id="CHEBI:29985"/>
        <dbReference type="ChEBI" id="CHEBI:57427"/>
        <dbReference type="EC" id="2.6.1.42"/>
    </reaction>
</comment>
<evidence type="ECO:0000256" key="8">
    <source>
        <dbReference type="RuleBase" id="RU004106"/>
    </source>
</evidence>
<dbReference type="PANTHER" id="PTHR11825">
    <property type="entry name" value="SUBGROUP IIII AMINOTRANSFERASE"/>
    <property type="match status" value="1"/>
</dbReference>
<comment type="catalytic activity">
    <reaction evidence="10">
        <text>L-valine + 2-oxoglutarate = 3-methyl-2-oxobutanoate + L-glutamate</text>
        <dbReference type="Rhea" id="RHEA:24813"/>
        <dbReference type="ChEBI" id="CHEBI:11851"/>
        <dbReference type="ChEBI" id="CHEBI:16810"/>
        <dbReference type="ChEBI" id="CHEBI:29985"/>
        <dbReference type="ChEBI" id="CHEBI:57762"/>
        <dbReference type="EC" id="2.6.1.42"/>
    </reaction>
</comment>
<dbReference type="EMBL" id="JANIEX010000466">
    <property type="protein sequence ID" value="KAJ3566710.1"/>
    <property type="molecule type" value="Genomic_DNA"/>
</dbReference>
<accession>A0AAD5VQB4</accession>
<evidence type="ECO:0000256" key="1">
    <source>
        <dbReference type="ARBA" id="ARBA00001933"/>
    </source>
</evidence>
<keyword evidence="7 10" id="KW-0100">Branched-chain amino acid biosynthesis</keyword>
<evidence type="ECO:0000313" key="12">
    <source>
        <dbReference type="EMBL" id="KAJ3566710.1"/>
    </source>
</evidence>
<keyword evidence="4 10" id="KW-0028">Amino-acid biosynthesis</keyword>
<dbReference type="PANTHER" id="PTHR11825:SF44">
    <property type="entry name" value="BRANCHED-CHAIN-AMINO-ACID AMINOTRANSFERASE"/>
    <property type="match status" value="1"/>
</dbReference>
<dbReference type="GO" id="GO:0005739">
    <property type="term" value="C:mitochondrion"/>
    <property type="evidence" value="ECO:0007669"/>
    <property type="project" value="TreeGrafter"/>
</dbReference>
<dbReference type="Gene3D" id="3.20.10.10">
    <property type="entry name" value="D-amino Acid Aminotransferase, subunit A, domain 2"/>
    <property type="match status" value="1"/>
</dbReference>
<comment type="caution">
    <text evidence="12">The sequence shown here is derived from an EMBL/GenBank/DDBJ whole genome shotgun (WGS) entry which is preliminary data.</text>
</comment>
<dbReference type="InterPro" id="IPR005786">
    <property type="entry name" value="B_amino_transII"/>
</dbReference>
<sequence length="400" mass="43196">MAILTSTTASGVANGTSNGTSNGSAQLSPSELDAKKLILNLVDKPKPIPAPESLVFGEIKTDHMLVVHFDPVNGWSAPEIKPYGPLSIDPASSCLQYCPNVFEGMKAYIGPDGEARLFRPEKNMQRLARSAARVALPKFDQDALLTLIKRLILVDKRWIPTKPGYSLYIRPTIIGTRSNLGVRHSDTATLFVILSPAVPTSKMASIQSRYSQYLIPFALGPEIDAASKGYDQILWLLETDCQSGEKGKKELRITEVGAMNVFVVVKRDDGHLDLITPPLDGTILPGVTRSSTLALAEAHTSGDITLPGVPSTLKLYTQEQPLTMSKLSTLYSEGKVVEFFGVGTAAIIAPVNKIGWNGQDLLVKQESPDGLGVIGHGILEMITGIQTGKTKFEDWSVPCE</sequence>
<evidence type="ECO:0000256" key="4">
    <source>
        <dbReference type="ARBA" id="ARBA00022605"/>
    </source>
</evidence>
<dbReference type="GO" id="GO:0009098">
    <property type="term" value="P:L-leucine biosynthetic process"/>
    <property type="evidence" value="ECO:0007669"/>
    <property type="project" value="TreeGrafter"/>
</dbReference>
<evidence type="ECO:0000256" key="2">
    <source>
        <dbReference type="ARBA" id="ARBA00009320"/>
    </source>
</evidence>
<organism evidence="12 13">
    <name type="scientific">Leucocoprinus birnbaumii</name>
    <dbReference type="NCBI Taxonomy" id="56174"/>
    <lineage>
        <taxon>Eukaryota</taxon>
        <taxon>Fungi</taxon>
        <taxon>Dikarya</taxon>
        <taxon>Basidiomycota</taxon>
        <taxon>Agaricomycotina</taxon>
        <taxon>Agaricomycetes</taxon>
        <taxon>Agaricomycetidae</taxon>
        <taxon>Agaricales</taxon>
        <taxon>Agaricineae</taxon>
        <taxon>Agaricaceae</taxon>
        <taxon>Leucocoprinus</taxon>
    </lineage>
</organism>
<dbReference type="InterPro" id="IPR043131">
    <property type="entry name" value="BCAT-like_N"/>
</dbReference>
<dbReference type="PROSITE" id="PS00770">
    <property type="entry name" value="AA_TRANSFER_CLASS_4"/>
    <property type="match status" value="1"/>
</dbReference>
<dbReference type="InterPro" id="IPR043132">
    <property type="entry name" value="BCAT-like_C"/>
</dbReference>
<name>A0AAD5VQB4_9AGAR</name>
<keyword evidence="5 10" id="KW-0808">Transferase</keyword>
<proteinExistence type="inferred from homology"/>
<evidence type="ECO:0000256" key="6">
    <source>
        <dbReference type="ARBA" id="ARBA00022898"/>
    </source>
</evidence>
<evidence type="ECO:0000256" key="11">
    <source>
        <dbReference type="SAM" id="MobiDB-lite"/>
    </source>
</evidence>
<evidence type="ECO:0000313" key="13">
    <source>
        <dbReference type="Proteomes" id="UP001213000"/>
    </source>
</evidence>
<comment type="catalytic activity">
    <reaction evidence="10">
        <text>L-isoleucine + 2-oxoglutarate = (S)-3-methyl-2-oxopentanoate + L-glutamate</text>
        <dbReference type="Rhea" id="RHEA:24801"/>
        <dbReference type="ChEBI" id="CHEBI:16810"/>
        <dbReference type="ChEBI" id="CHEBI:29985"/>
        <dbReference type="ChEBI" id="CHEBI:35146"/>
        <dbReference type="ChEBI" id="CHEBI:58045"/>
        <dbReference type="EC" id="2.6.1.42"/>
    </reaction>
</comment>
<evidence type="ECO:0000256" key="10">
    <source>
        <dbReference type="RuleBase" id="RU004517"/>
    </source>
</evidence>
<gene>
    <name evidence="12" type="ORF">NP233_g6831</name>
</gene>
<feature type="region of interest" description="Disordered" evidence="11">
    <location>
        <begin position="1"/>
        <end position="28"/>
    </location>
</feature>
<evidence type="ECO:0000256" key="5">
    <source>
        <dbReference type="ARBA" id="ARBA00022679"/>
    </source>
</evidence>
<dbReference type="EC" id="2.6.1.42" evidence="10"/>
<evidence type="ECO:0000256" key="9">
    <source>
        <dbReference type="RuleBase" id="RU004516"/>
    </source>
</evidence>
<evidence type="ECO:0000256" key="3">
    <source>
        <dbReference type="ARBA" id="ARBA00022576"/>
    </source>
</evidence>
<keyword evidence="6 9" id="KW-0663">Pyridoxal phosphate</keyword>
<dbReference type="AlphaFoldDB" id="A0AAD5VQB4"/>
<dbReference type="Pfam" id="PF01063">
    <property type="entry name" value="Aminotran_4"/>
    <property type="match status" value="1"/>
</dbReference>
<dbReference type="Gene3D" id="3.30.470.10">
    <property type="match status" value="1"/>
</dbReference>
<keyword evidence="13" id="KW-1185">Reference proteome</keyword>
<dbReference type="PIRSF" id="PIRSF006468">
    <property type="entry name" value="BCAT1"/>
    <property type="match status" value="1"/>
</dbReference>
<dbReference type="SUPFAM" id="SSF56752">
    <property type="entry name" value="D-aminoacid aminotransferase-like PLP-dependent enzymes"/>
    <property type="match status" value="1"/>
</dbReference>
<dbReference type="Proteomes" id="UP001213000">
    <property type="component" value="Unassembled WGS sequence"/>
</dbReference>
<protein>
    <recommendedName>
        <fullName evidence="10">Branched-chain-amino-acid aminotransferase</fullName>
        <ecNumber evidence="10">2.6.1.42</ecNumber>
    </recommendedName>
</protein>
<comment type="cofactor">
    <cofactor evidence="1 9">
        <name>pyridoxal 5'-phosphate</name>
        <dbReference type="ChEBI" id="CHEBI:597326"/>
    </cofactor>
</comment>
<reference evidence="12" key="1">
    <citation type="submission" date="2022-07" db="EMBL/GenBank/DDBJ databases">
        <title>Genome Sequence of Leucocoprinus birnbaumii.</title>
        <authorList>
            <person name="Buettner E."/>
        </authorList>
    </citation>
    <scope>NUCLEOTIDE SEQUENCE</scope>
    <source>
        <strain evidence="12">VT141</strain>
    </source>
</reference>